<dbReference type="Proteomes" id="UP001249851">
    <property type="component" value="Unassembled WGS sequence"/>
</dbReference>
<dbReference type="AlphaFoldDB" id="A0AAD9QFR1"/>
<proteinExistence type="predicted"/>
<dbReference type="EMBL" id="JARQWQ010000036">
    <property type="protein sequence ID" value="KAK2560473.1"/>
    <property type="molecule type" value="Genomic_DNA"/>
</dbReference>
<evidence type="ECO:0000313" key="2">
    <source>
        <dbReference type="Proteomes" id="UP001249851"/>
    </source>
</evidence>
<protein>
    <submittedName>
        <fullName evidence="1">Uncharacterized protein</fullName>
    </submittedName>
</protein>
<evidence type="ECO:0000313" key="1">
    <source>
        <dbReference type="EMBL" id="KAK2560473.1"/>
    </source>
</evidence>
<gene>
    <name evidence="1" type="ORF">P5673_016826</name>
</gene>
<name>A0AAD9QFR1_ACRCE</name>
<accession>A0AAD9QFR1</accession>
<comment type="caution">
    <text evidence="1">The sequence shown here is derived from an EMBL/GenBank/DDBJ whole genome shotgun (WGS) entry which is preliminary data.</text>
</comment>
<reference evidence="1" key="2">
    <citation type="journal article" date="2023" name="Science">
        <title>Genomic signatures of disease resistance in endangered staghorn corals.</title>
        <authorList>
            <person name="Vollmer S.V."/>
            <person name="Selwyn J.D."/>
            <person name="Despard B.A."/>
            <person name="Roesel C.L."/>
        </authorList>
    </citation>
    <scope>NUCLEOTIDE SEQUENCE</scope>
    <source>
        <strain evidence="1">K2</strain>
    </source>
</reference>
<organism evidence="1 2">
    <name type="scientific">Acropora cervicornis</name>
    <name type="common">Staghorn coral</name>
    <dbReference type="NCBI Taxonomy" id="6130"/>
    <lineage>
        <taxon>Eukaryota</taxon>
        <taxon>Metazoa</taxon>
        <taxon>Cnidaria</taxon>
        <taxon>Anthozoa</taxon>
        <taxon>Hexacorallia</taxon>
        <taxon>Scleractinia</taxon>
        <taxon>Astrocoeniina</taxon>
        <taxon>Acroporidae</taxon>
        <taxon>Acropora</taxon>
    </lineage>
</organism>
<reference evidence="1" key="1">
    <citation type="journal article" date="2023" name="G3 (Bethesda)">
        <title>Whole genome assembly and annotation of the endangered Caribbean coral Acropora cervicornis.</title>
        <authorList>
            <person name="Selwyn J.D."/>
            <person name="Vollmer S.V."/>
        </authorList>
    </citation>
    <scope>NUCLEOTIDE SEQUENCE</scope>
    <source>
        <strain evidence="1">K2</strain>
    </source>
</reference>
<keyword evidence="2" id="KW-1185">Reference proteome</keyword>
<sequence length="86" mass="10369">MNQLKYTFLIGCVSSMVLIELTKAHFRLGRGMEQAYQMPLKERRVASHEFQKQQDDTKRDMFLRRLERVLNEYESKMKRGKSDLQR</sequence>